<evidence type="ECO:0008006" key="3">
    <source>
        <dbReference type="Google" id="ProtNLM"/>
    </source>
</evidence>
<dbReference type="InterPro" id="IPR017263">
    <property type="entry name" value="UCP037692"/>
</dbReference>
<name>A0ABR6CJY1_9BACI</name>
<dbReference type="Proteomes" id="UP000626697">
    <property type="component" value="Unassembled WGS sequence"/>
</dbReference>
<evidence type="ECO:0000313" key="1">
    <source>
        <dbReference type="EMBL" id="MBA9025293.1"/>
    </source>
</evidence>
<keyword evidence="2" id="KW-1185">Reference proteome</keyword>
<accession>A0ABR6CJY1</accession>
<comment type="caution">
    <text evidence="1">The sequence shown here is derived from an EMBL/GenBank/DDBJ whole genome shotgun (WGS) entry which is preliminary data.</text>
</comment>
<dbReference type="Pfam" id="PF17277">
    <property type="entry name" value="DUF5342"/>
    <property type="match status" value="1"/>
</dbReference>
<proteinExistence type="predicted"/>
<dbReference type="PIRSF" id="PIRSF037692">
    <property type="entry name" value="UCP037692"/>
    <property type="match status" value="1"/>
</dbReference>
<reference evidence="1 2" key="1">
    <citation type="submission" date="2020-08" db="EMBL/GenBank/DDBJ databases">
        <title>Genomic Encyclopedia of Type Strains, Phase IV (KMG-IV): sequencing the most valuable type-strain genomes for metagenomic binning, comparative biology and taxonomic classification.</title>
        <authorList>
            <person name="Goeker M."/>
        </authorList>
    </citation>
    <scope>NUCLEOTIDE SEQUENCE [LARGE SCALE GENOMIC DNA]</scope>
    <source>
        <strain evidence="1 2">DSM 105481</strain>
    </source>
</reference>
<organism evidence="1 2">
    <name type="scientific">Peribacillus huizhouensis</name>
    <dbReference type="NCBI Taxonomy" id="1501239"/>
    <lineage>
        <taxon>Bacteria</taxon>
        <taxon>Bacillati</taxon>
        <taxon>Bacillota</taxon>
        <taxon>Bacilli</taxon>
        <taxon>Bacillales</taxon>
        <taxon>Bacillaceae</taxon>
        <taxon>Peribacillus</taxon>
    </lineage>
</organism>
<evidence type="ECO:0000313" key="2">
    <source>
        <dbReference type="Proteomes" id="UP000626697"/>
    </source>
</evidence>
<protein>
    <recommendedName>
        <fullName evidence="3">YheE family protein</fullName>
    </recommendedName>
</protein>
<dbReference type="EMBL" id="JACJHX010000001">
    <property type="protein sequence ID" value="MBA9025293.1"/>
    <property type="molecule type" value="Genomic_DNA"/>
</dbReference>
<dbReference type="RefSeq" id="WP_182501466.1">
    <property type="nucleotide sequence ID" value="NZ_JACJHX010000001.1"/>
</dbReference>
<gene>
    <name evidence="1" type="ORF">HNP81_000575</name>
</gene>
<sequence>MITHFQVAPLYKDHQLPGWTISFYYHKKQYQAIYHPDGRIEYLNSEPTRADLIQLTSMIHDLMIFHVYE</sequence>